<dbReference type="Gene3D" id="1.10.3470.10">
    <property type="entry name" value="ABC transporter involved in vitamin B12 uptake, BtuC"/>
    <property type="match status" value="1"/>
</dbReference>
<keyword evidence="10" id="KW-1185">Reference proteome</keyword>
<feature type="transmembrane region" description="Helical" evidence="8">
    <location>
        <begin position="222"/>
        <end position="243"/>
    </location>
</feature>
<gene>
    <name evidence="9" type="ORF">Ssi02_54560</name>
</gene>
<dbReference type="PANTHER" id="PTHR30472">
    <property type="entry name" value="FERRIC ENTEROBACTIN TRANSPORT SYSTEM PERMEASE PROTEIN"/>
    <property type="match status" value="1"/>
</dbReference>
<feature type="transmembrane region" description="Helical" evidence="8">
    <location>
        <begin position="331"/>
        <end position="350"/>
    </location>
</feature>
<feature type="transmembrane region" description="Helical" evidence="8">
    <location>
        <begin position="140"/>
        <end position="160"/>
    </location>
</feature>
<dbReference type="PANTHER" id="PTHR30472:SF67">
    <property type="entry name" value="PERMEASE OF ABC TRANSPORTER-RELATED"/>
    <property type="match status" value="1"/>
</dbReference>
<dbReference type="CDD" id="cd06550">
    <property type="entry name" value="TM_ABC_iron-siderophores_like"/>
    <property type="match status" value="1"/>
</dbReference>
<evidence type="ECO:0000313" key="9">
    <source>
        <dbReference type="EMBL" id="GII95225.1"/>
    </source>
</evidence>
<dbReference type="GO" id="GO:0005886">
    <property type="term" value="C:plasma membrane"/>
    <property type="evidence" value="ECO:0007669"/>
    <property type="project" value="UniProtKB-SubCell"/>
</dbReference>
<dbReference type="EMBL" id="BOOW01000034">
    <property type="protein sequence ID" value="GII95225.1"/>
    <property type="molecule type" value="Genomic_DNA"/>
</dbReference>
<evidence type="ECO:0000256" key="1">
    <source>
        <dbReference type="ARBA" id="ARBA00004651"/>
    </source>
</evidence>
<dbReference type="RefSeq" id="WP_204030305.1">
    <property type="nucleotide sequence ID" value="NZ_BOOW01000034.1"/>
</dbReference>
<feature type="transmembrane region" description="Helical" evidence="8">
    <location>
        <begin position="172"/>
        <end position="191"/>
    </location>
</feature>
<dbReference type="InterPro" id="IPR037294">
    <property type="entry name" value="ABC_BtuC-like"/>
</dbReference>
<name>A0A919RLW2_9ACTN</name>
<feature type="transmembrane region" description="Helical" evidence="8">
    <location>
        <begin position="114"/>
        <end position="134"/>
    </location>
</feature>
<dbReference type="Proteomes" id="UP000606172">
    <property type="component" value="Unassembled WGS sequence"/>
</dbReference>
<protein>
    <submittedName>
        <fullName evidence="9">ABC transporter permease</fullName>
    </submittedName>
</protein>
<evidence type="ECO:0000256" key="4">
    <source>
        <dbReference type="ARBA" id="ARBA00022475"/>
    </source>
</evidence>
<dbReference type="GO" id="GO:0022857">
    <property type="term" value="F:transmembrane transporter activity"/>
    <property type="evidence" value="ECO:0007669"/>
    <property type="project" value="InterPro"/>
</dbReference>
<evidence type="ECO:0000313" key="10">
    <source>
        <dbReference type="Proteomes" id="UP000606172"/>
    </source>
</evidence>
<proteinExistence type="inferred from homology"/>
<dbReference type="FunFam" id="1.10.3470.10:FF:000001">
    <property type="entry name" value="Vitamin B12 ABC transporter permease BtuC"/>
    <property type="match status" value="1"/>
</dbReference>
<evidence type="ECO:0000256" key="3">
    <source>
        <dbReference type="ARBA" id="ARBA00022448"/>
    </source>
</evidence>
<feature type="transmembrane region" description="Helical" evidence="8">
    <location>
        <begin position="302"/>
        <end position="325"/>
    </location>
</feature>
<accession>A0A919RLW2</accession>
<dbReference type="Pfam" id="PF01032">
    <property type="entry name" value="FecCD"/>
    <property type="match status" value="1"/>
</dbReference>
<organism evidence="9 10">
    <name type="scientific">Sinosporangium siamense</name>
    <dbReference type="NCBI Taxonomy" id="1367973"/>
    <lineage>
        <taxon>Bacteria</taxon>
        <taxon>Bacillati</taxon>
        <taxon>Actinomycetota</taxon>
        <taxon>Actinomycetes</taxon>
        <taxon>Streptosporangiales</taxon>
        <taxon>Streptosporangiaceae</taxon>
        <taxon>Sinosporangium</taxon>
    </lineage>
</organism>
<feature type="transmembrane region" description="Helical" evidence="8">
    <location>
        <begin position="85"/>
        <end position="102"/>
    </location>
</feature>
<dbReference type="GO" id="GO:0033214">
    <property type="term" value="P:siderophore-iron import into cell"/>
    <property type="evidence" value="ECO:0007669"/>
    <property type="project" value="TreeGrafter"/>
</dbReference>
<keyword evidence="7 8" id="KW-0472">Membrane</keyword>
<dbReference type="InterPro" id="IPR000522">
    <property type="entry name" value="ABC_transptr_permease_BtuC"/>
</dbReference>
<evidence type="ECO:0000256" key="5">
    <source>
        <dbReference type="ARBA" id="ARBA00022692"/>
    </source>
</evidence>
<comment type="caution">
    <text evidence="9">The sequence shown here is derived from an EMBL/GenBank/DDBJ whole genome shotgun (WGS) entry which is preliminary data.</text>
</comment>
<reference evidence="9" key="1">
    <citation type="submission" date="2021-01" db="EMBL/GenBank/DDBJ databases">
        <title>Whole genome shotgun sequence of Sinosporangium siamense NBRC 109515.</title>
        <authorList>
            <person name="Komaki H."/>
            <person name="Tamura T."/>
        </authorList>
    </citation>
    <scope>NUCLEOTIDE SEQUENCE</scope>
    <source>
        <strain evidence="9">NBRC 109515</strain>
    </source>
</reference>
<feature type="transmembrane region" description="Helical" evidence="8">
    <location>
        <begin position="263"/>
        <end position="290"/>
    </location>
</feature>
<sequence>MKTGVSAPELAAAGSRRTGRRRLTLSAALGLLALGLALSLVAAVGLGPVAIPFTEVWGMIADAVRSDAATGPLATIVLDIRLPRVLLGAVVGAGLAVTGAVMQGVLRNPLADPYLIGASSGASLGAVVVLLSGASWFGLLTLPLSAFIGAMATFSAVVLLARRGGQLATTRLILSGVAVAALAEALTSFIVLTSPEAQLRSALFWTLGGLSGTQWRDLWIPAAVVVCAAGWFWMRAALLNALVLGEEGATSLGVEVNRVRWRLIVVTAVTVGAVVSVSGGIGFIALMVPHAVRMIVGGDNRWVLPMSAFGGALLLVWVDVGARLLNQPDEIPIGVITAVLGAPFFLALLARADRRALT</sequence>
<comment type="subcellular location">
    <subcellularLocation>
        <location evidence="1">Cell membrane</location>
        <topology evidence="1">Multi-pass membrane protein</topology>
    </subcellularLocation>
</comment>
<dbReference type="SUPFAM" id="SSF81345">
    <property type="entry name" value="ABC transporter involved in vitamin B12 uptake, BtuC"/>
    <property type="match status" value="1"/>
</dbReference>
<evidence type="ECO:0000256" key="8">
    <source>
        <dbReference type="SAM" id="Phobius"/>
    </source>
</evidence>
<keyword evidence="6 8" id="KW-1133">Transmembrane helix</keyword>
<evidence type="ECO:0000256" key="6">
    <source>
        <dbReference type="ARBA" id="ARBA00022989"/>
    </source>
</evidence>
<dbReference type="AlphaFoldDB" id="A0A919RLW2"/>
<keyword evidence="5 8" id="KW-0812">Transmembrane</keyword>
<evidence type="ECO:0000256" key="2">
    <source>
        <dbReference type="ARBA" id="ARBA00007935"/>
    </source>
</evidence>
<comment type="similarity">
    <text evidence="2">Belongs to the binding-protein-dependent transport system permease family. FecCD subfamily.</text>
</comment>
<keyword evidence="4" id="KW-1003">Cell membrane</keyword>
<evidence type="ECO:0000256" key="7">
    <source>
        <dbReference type="ARBA" id="ARBA00023136"/>
    </source>
</evidence>
<keyword evidence="3" id="KW-0813">Transport</keyword>